<dbReference type="RefSeq" id="WP_310328127.1">
    <property type="nucleotide sequence ID" value="NZ_JAVDXV010000003.1"/>
</dbReference>
<dbReference type="Proteomes" id="UP001180825">
    <property type="component" value="Unassembled WGS sequence"/>
</dbReference>
<protein>
    <submittedName>
        <fullName evidence="1">Uncharacterized protein</fullName>
    </submittedName>
</protein>
<gene>
    <name evidence="1" type="ORF">J2X21_002095</name>
</gene>
<dbReference type="EMBL" id="JAVDXV010000003">
    <property type="protein sequence ID" value="MDR7332962.1"/>
    <property type="molecule type" value="Genomic_DNA"/>
</dbReference>
<organism evidence="1 2">
    <name type="scientific">Roseateles asaccharophilus</name>
    <dbReference type="NCBI Taxonomy" id="582607"/>
    <lineage>
        <taxon>Bacteria</taxon>
        <taxon>Pseudomonadati</taxon>
        <taxon>Pseudomonadota</taxon>
        <taxon>Betaproteobacteria</taxon>
        <taxon>Burkholderiales</taxon>
        <taxon>Sphaerotilaceae</taxon>
        <taxon>Roseateles</taxon>
    </lineage>
</organism>
<keyword evidence="2" id="KW-1185">Reference proteome</keyword>
<name>A0ABU2A6Y4_9BURK</name>
<reference evidence="1 2" key="1">
    <citation type="submission" date="2023-07" db="EMBL/GenBank/DDBJ databases">
        <title>Sorghum-associated microbial communities from plants grown in Nebraska, USA.</title>
        <authorList>
            <person name="Schachtman D."/>
        </authorList>
    </citation>
    <scope>NUCLEOTIDE SEQUENCE [LARGE SCALE GENOMIC DNA]</scope>
    <source>
        <strain evidence="1 2">BE316</strain>
    </source>
</reference>
<comment type="caution">
    <text evidence="1">The sequence shown here is derived from an EMBL/GenBank/DDBJ whole genome shotgun (WGS) entry which is preliminary data.</text>
</comment>
<evidence type="ECO:0000313" key="1">
    <source>
        <dbReference type="EMBL" id="MDR7332962.1"/>
    </source>
</evidence>
<proteinExistence type="predicted"/>
<evidence type="ECO:0000313" key="2">
    <source>
        <dbReference type="Proteomes" id="UP001180825"/>
    </source>
</evidence>
<accession>A0ABU2A6Y4</accession>
<sequence length="71" mass="8076">MAPPQQIDVDISGIEAEKLMDHQMTTPRFLQDFSVARLARLGSTDNVRSLPRTWRLDLLVGSRHRSRHGPP</sequence>